<evidence type="ECO:0000256" key="1">
    <source>
        <dbReference type="SAM" id="Phobius"/>
    </source>
</evidence>
<protein>
    <submittedName>
        <fullName evidence="2">Uncharacterized protein</fullName>
    </submittedName>
</protein>
<keyword evidence="3" id="KW-1185">Reference proteome</keyword>
<dbReference type="Proteomes" id="UP000284120">
    <property type="component" value="Unassembled WGS sequence"/>
</dbReference>
<dbReference type="OrthoDB" id="1004942at2"/>
<evidence type="ECO:0000313" key="2">
    <source>
        <dbReference type="EMBL" id="RWU09937.1"/>
    </source>
</evidence>
<dbReference type="EMBL" id="SAYW01000001">
    <property type="protein sequence ID" value="RWU09937.1"/>
    <property type="molecule type" value="Genomic_DNA"/>
</dbReference>
<gene>
    <name evidence="2" type="ORF">DPV69_00905</name>
</gene>
<comment type="caution">
    <text evidence="2">The sequence shown here is derived from an EMBL/GenBank/DDBJ whole genome shotgun (WGS) entry which is preliminary data.</text>
</comment>
<dbReference type="AlphaFoldDB" id="A0A3S3R7U9"/>
<organism evidence="2 3">
    <name type="scientific">Pedobacter chitinilyticus</name>
    <dbReference type="NCBI Taxonomy" id="2233776"/>
    <lineage>
        <taxon>Bacteria</taxon>
        <taxon>Pseudomonadati</taxon>
        <taxon>Bacteroidota</taxon>
        <taxon>Sphingobacteriia</taxon>
        <taxon>Sphingobacteriales</taxon>
        <taxon>Sphingobacteriaceae</taxon>
        <taxon>Pedobacter</taxon>
    </lineage>
</organism>
<evidence type="ECO:0000313" key="3">
    <source>
        <dbReference type="Proteomes" id="UP000284120"/>
    </source>
</evidence>
<reference evidence="2 3" key="1">
    <citation type="submission" date="2018-06" db="EMBL/GenBank/DDBJ databases">
        <title>Pedobacter endophyticus sp. nov., an endophytic bacterium isolated from a leaf of Triticum aestivum.</title>
        <authorList>
            <person name="Zhang L."/>
        </authorList>
    </citation>
    <scope>NUCLEOTIDE SEQUENCE [LARGE SCALE GENOMIC DNA]</scope>
    <source>
        <strain evidence="2 3">CM134L-2</strain>
    </source>
</reference>
<name>A0A3S3R7U9_9SPHI</name>
<proteinExistence type="predicted"/>
<dbReference type="RefSeq" id="WP_113645427.1">
    <property type="nucleotide sequence ID" value="NZ_QMHN01000001.1"/>
</dbReference>
<keyword evidence="1" id="KW-0472">Membrane</keyword>
<keyword evidence="1" id="KW-0812">Transmembrane</keyword>
<keyword evidence="1" id="KW-1133">Transmembrane helix</keyword>
<accession>A0A3S3R7U9</accession>
<sequence>MLKAGALYFSIVIAFFIAVISASLIMLVAHYRNSYLKDVRYQRLVNNINSGVTLALSQAQPSEAQTLDLYGKETDSLDAKQSFWGIYEVVQLQAYIQQDTVKKAFLMGKQPDSVTLYLSDEDRPLSISGNTRITGDVALPKSGLRQAYAEGKPYTGEKLIFNGEIKNSNRELPAMEQQVLAKIMAPLQSKDLGKSELVNNLKVSFHQKEKQIYLGKVARLENVNLQGRIILVSDSIITISSTAVLADVQVYAPVIRVENGFKGHCQLFASDSLLVGNKVNFSYPSVLAVLRTERSGDQPKLVIGEEGNMEGLIFSYEKKRSPQQTLVSLGKNTKVKGEVICSGLLKLEKEVQIKGKVACNRFIMKTTQTLYENFLIDVTFNHKARSKYYLSAALFGQKRANEVMKWLN</sequence>
<feature type="transmembrane region" description="Helical" evidence="1">
    <location>
        <begin position="6"/>
        <end position="31"/>
    </location>
</feature>